<dbReference type="EMBL" id="CP144530">
    <property type="protein sequence ID" value="WWC57493.1"/>
    <property type="molecule type" value="Genomic_DNA"/>
</dbReference>
<dbReference type="Proteomes" id="UP000078595">
    <property type="component" value="Chromosome 1"/>
</dbReference>
<feature type="region of interest" description="Disordered" evidence="1">
    <location>
        <begin position="533"/>
        <end position="552"/>
    </location>
</feature>
<dbReference type="KEGG" id="kdj:28963724"/>
<reference evidence="3" key="2">
    <citation type="submission" date="2013-07" db="EMBL/GenBank/DDBJ databases">
        <authorList>
            <consortium name="The Broad Institute Genome Sequencing Platform"/>
            <person name="Cuomo C."/>
            <person name="Litvintseva A."/>
            <person name="Chen Y."/>
            <person name="Heitman J."/>
            <person name="Sun S."/>
            <person name="Springer D."/>
            <person name="Dromer F."/>
            <person name="Young S.K."/>
            <person name="Zeng Q."/>
            <person name="Gargeya S."/>
            <person name="Fitzgerald M."/>
            <person name="Abouelleil A."/>
            <person name="Alvarado L."/>
            <person name="Berlin A.M."/>
            <person name="Chapman S.B."/>
            <person name="Dewar J."/>
            <person name="Goldberg J."/>
            <person name="Griggs A."/>
            <person name="Gujja S."/>
            <person name="Hansen M."/>
            <person name="Howarth C."/>
            <person name="Imamovic A."/>
            <person name="Larimer J."/>
            <person name="McCowan C."/>
            <person name="Murphy C."/>
            <person name="Pearson M."/>
            <person name="Priest M."/>
            <person name="Roberts A."/>
            <person name="Saif S."/>
            <person name="Shea T."/>
            <person name="Sykes S."/>
            <person name="Wortman J."/>
            <person name="Nusbaum C."/>
            <person name="Birren B."/>
        </authorList>
    </citation>
    <scope>NUCLEOTIDE SEQUENCE</scope>
    <source>
        <strain evidence="3">CBS 10117</strain>
    </source>
</reference>
<keyword evidence="4" id="KW-1185">Reference proteome</keyword>
<sequence length="583" mass="63129">MQFSGFTPSLAASASAFSRFNPHVAPSYAPQYGAFPSSFGTTLHPQQPPWSTHSHQPMFGFGQTPGYVPNPFNNTYIPSRGYSSFQPQPSYDPSSSQRQRGTSQHGHGIGHGQGQAAAYYDPNQNFGDTDQADEDDADSSDFECEDEEVVSTPSTSSSPIDPGTPSTNTCTDPSQPSAPPVAQEPVENSNPYWKANSGWRESSIRGSAAEHCQSAYDKERSKADLSSKRRQADAEWIKENGGRLMDSMEDLSTKYTSLIDQFTRSRPGVDRNLAQSLRVFGQSINSAYGKAKTYMRHSEQAVETSQEEIDAMRNMAHLKKAVDTIKSSSTSGISVGDARYAFKKYGSQMKEDFNGEQHRSPFESLFMSSYNNARNDQEIPFRTSAPIAPPSTEQARSNAQQFGTQPTNSGTSSPTSAPGRKPDINDIFGQSTGTTFNPWTVNPNPSAWGRNGLSNLRSVFGSNGYGFNGYNGFRPDQYNQFGSQFGGFRPQPSQLDQLLASLLSSNTSTNANINSHPAAYTSSPSANLPSVAHPQPAMGMGTGTAYSNPTTANASNRRYAGGLWGGERPGEVSYVTGLRPGKC</sequence>
<proteinExistence type="predicted"/>
<dbReference type="VEuPathDB" id="FungiDB:I303_00025"/>
<dbReference type="RefSeq" id="XP_018266056.1">
    <property type="nucleotide sequence ID" value="XM_018403402.1"/>
</dbReference>
<protein>
    <submittedName>
        <fullName evidence="2">Uncharacterized protein</fullName>
    </submittedName>
</protein>
<feature type="compositionally biased region" description="Low complexity" evidence="1">
    <location>
        <begin position="151"/>
        <end position="167"/>
    </location>
</feature>
<evidence type="ECO:0000313" key="3">
    <source>
        <dbReference type="EMBL" id="WWC57493.1"/>
    </source>
</evidence>
<evidence type="ECO:0000313" key="2">
    <source>
        <dbReference type="EMBL" id="OBR88214.1"/>
    </source>
</evidence>
<accession>A0A1A6ADU5</accession>
<reference evidence="3" key="3">
    <citation type="submission" date="2024-02" db="EMBL/GenBank/DDBJ databases">
        <title>Comparative genomics of Cryptococcus and Kwoniella reveals pathogenesis evolution and contrasting modes of karyotype evolution via chromosome fusion or intercentromeric recombination.</title>
        <authorList>
            <person name="Coelho M.A."/>
            <person name="David-Palma M."/>
            <person name="Shea T."/>
            <person name="Bowers K."/>
            <person name="McGinley-Smith S."/>
            <person name="Mohammad A.W."/>
            <person name="Gnirke A."/>
            <person name="Yurkov A.M."/>
            <person name="Nowrousian M."/>
            <person name="Sun S."/>
            <person name="Cuomo C.A."/>
            <person name="Heitman J."/>
        </authorList>
    </citation>
    <scope>NUCLEOTIDE SEQUENCE</scope>
    <source>
        <strain evidence="3">CBS 10117</strain>
    </source>
</reference>
<feature type="region of interest" description="Disordered" evidence="1">
    <location>
        <begin position="39"/>
        <end position="229"/>
    </location>
</feature>
<reference evidence="2" key="1">
    <citation type="submission" date="2013-07" db="EMBL/GenBank/DDBJ databases">
        <title>The Genome Sequence of Cryptococcus dejecticola CBS10117.</title>
        <authorList>
            <consortium name="The Broad Institute Genome Sequencing Platform"/>
            <person name="Cuomo C."/>
            <person name="Litvintseva A."/>
            <person name="Chen Y."/>
            <person name="Heitman J."/>
            <person name="Sun S."/>
            <person name="Springer D."/>
            <person name="Dromer F."/>
            <person name="Young S.K."/>
            <person name="Zeng Q."/>
            <person name="Gargeya S."/>
            <person name="Fitzgerald M."/>
            <person name="Abouelleil A."/>
            <person name="Alvarado L."/>
            <person name="Berlin A.M."/>
            <person name="Chapman S.B."/>
            <person name="Dewar J."/>
            <person name="Goldberg J."/>
            <person name="Griggs A."/>
            <person name="Gujja S."/>
            <person name="Hansen M."/>
            <person name="Howarth C."/>
            <person name="Imamovic A."/>
            <person name="Larimer J."/>
            <person name="McCowan C."/>
            <person name="Murphy C."/>
            <person name="Pearson M."/>
            <person name="Priest M."/>
            <person name="Roberts A."/>
            <person name="Saif S."/>
            <person name="Shea T."/>
            <person name="Sykes S."/>
            <person name="Wortman J."/>
            <person name="Nusbaum C."/>
            <person name="Birren B."/>
        </authorList>
    </citation>
    <scope>NUCLEOTIDE SEQUENCE [LARGE SCALE GENOMIC DNA]</scope>
    <source>
        <strain evidence="2">CBS 10117</strain>
    </source>
</reference>
<dbReference type="OrthoDB" id="10636194at2759"/>
<evidence type="ECO:0000313" key="4">
    <source>
        <dbReference type="Proteomes" id="UP000078595"/>
    </source>
</evidence>
<feature type="compositionally biased region" description="Acidic residues" evidence="1">
    <location>
        <begin position="130"/>
        <end position="149"/>
    </location>
</feature>
<name>A0A1A6ADU5_9TREE</name>
<dbReference type="EMBL" id="KI894027">
    <property type="protein sequence ID" value="OBR88214.1"/>
    <property type="molecule type" value="Genomic_DNA"/>
</dbReference>
<feature type="compositionally biased region" description="Low complexity" evidence="1">
    <location>
        <begin position="83"/>
        <end position="97"/>
    </location>
</feature>
<feature type="compositionally biased region" description="Polar residues" evidence="1">
    <location>
        <begin position="428"/>
        <end position="440"/>
    </location>
</feature>
<gene>
    <name evidence="2" type="ORF">I303_00025</name>
    <name evidence="3" type="ORF">I303_100025</name>
</gene>
<dbReference type="GeneID" id="28963724"/>
<feature type="compositionally biased region" description="Basic and acidic residues" evidence="1">
    <location>
        <begin position="216"/>
        <end position="229"/>
    </location>
</feature>
<feature type="compositionally biased region" description="Polar residues" evidence="1">
    <location>
        <begin position="391"/>
        <end position="416"/>
    </location>
</feature>
<evidence type="ECO:0000256" key="1">
    <source>
        <dbReference type="SAM" id="MobiDB-lite"/>
    </source>
</evidence>
<feature type="compositionally biased region" description="Polar residues" evidence="1">
    <location>
        <begin position="39"/>
        <end position="55"/>
    </location>
</feature>
<organism evidence="2">
    <name type="scientific">Kwoniella dejecticola CBS 10117</name>
    <dbReference type="NCBI Taxonomy" id="1296121"/>
    <lineage>
        <taxon>Eukaryota</taxon>
        <taxon>Fungi</taxon>
        <taxon>Dikarya</taxon>
        <taxon>Basidiomycota</taxon>
        <taxon>Agaricomycotina</taxon>
        <taxon>Tremellomycetes</taxon>
        <taxon>Tremellales</taxon>
        <taxon>Cryptococcaceae</taxon>
        <taxon>Kwoniella</taxon>
    </lineage>
</organism>
<dbReference type="AlphaFoldDB" id="A0A1A6ADU5"/>
<feature type="region of interest" description="Disordered" evidence="1">
    <location>
        <begin position="382"/>
        <end position="440"/>
    </location>
</feature>